<organism evidence="6 7">
    <name type="scientific">Diploscapter pachys</name>
    <dbReference type="NCBI Taxonomy" id="2018661"/>
    <lineage>
        <taxon>Eukaryota</taxon>
        <taxon>Metazoa</taxon>
        <taxon>Ecdysozoa</taxon>
        <taxon>Nematoda</taxon>
        <taxon>Chromadorea</taxon>
        <taxon>Rhabditida</taxon>
        <taxon>Rhabditina</taxon>
        <taxon>Rhabditomorpha</taxon>
        <taxon>Rhabditoidea</taxon>
        <taxon>Rhabditidae</taxon>
        <taxon>Diploscapter</taxon>
    </lineage>
</organism>
<evidence type="ECO:0000259" key="4">
    <source>
        <dbReference type="Pfam" id="PF14331"/>
    </source>
</evidence>
<keyword evidence="1" id="KW-0472">Membrane</keyword>
<dbReference type="Pfam" id="PF06744">
    <property type="entry name" value="IcmF_C"/>
    <property type="match status" value="1"/>
</dbReference>
<dbReference type="OrthoDB" id="10261605at2759"/>
<accession>A0A2A2JY01</accession>
<keyword evidence="1" id="KW-0812">Transmembrane</keyword>
<evidence type="ECO:0000313" key="6">
    <source>
        <dbReference type="EMBL" id="PAV66571.1"/>
    </source>
</evidence>
<evidence type="ECO:0000259" key="2">
    <source>
        <dbReference type="Pfam" id="PF06744"/>
    </source>
</evidence>
<dbReference type="InterPro" id="IPR053156">
    <property type="entry name" value="T6SS_TssM-like"/>
</dbReference>
<dbReference type="NCBIfam" id="TIGR03373">
    <property type="entry name" value="VI_minor_4"/>
    <property type="match status" value="1"/>
</dbReference>
<proteinExistence type="predicted"/>
<dbReference type="Pfam" id="PF09867">
    <property type="entry name" value="TagF_N"/>
    <property type="match status" value="1"/>
</dbReference>
<evidence type="ECO:0000259" key="5">
    <source>
        <dbReference type="Pfam" id="PF21070"/>
    </source>
</evidence>
<dbReference type="PANTHER" id="PTHR36153">
    <property type="entry name" value="INNER MEMBRANE PROTEIN-RELATED"/>
    <property type="match status" value="1"/>
</dbReference>
<dbReference type="InterPro" id="IPR017748">
    <property type="entry name" value="TagF"/>
</dbReference>
<evidence type="ECO:0008006" key="8">
    <source>
        <dbReference type="Google" id="ProtNLM"/>
    </source>
</evidence>
<feature type="domain" description="IcmF-related" evidence="3">
    <location>
        <begin position="420"/>
        <end position="714"/>
    </location>
</feature>
<comment type="caution">
    <text evidence="6">The sequence shown here is derived from an EMBL/GenBank/DDBJ whole genome shotgun (WGS) entry which is preliminary data.</text>
</comment>
<keyword evidence="1" id="KW-1133">Transmembrane helix</keyword>
<dbReference type="InterPro" id="IPR010623">
    <property type="entry name" value="IcmF_C"/>
</dbReference>
<dbReference type="InterPro" id="IPR038225">
    <property type="entry name" value="TagF_sf"/>
</dbReference>
<feature type="domain" description="Type VI secretion system IcmF C-terminal" evidence="2">
    <location>
        <begin position="964"/>
        <end position="1070"/>
    </location>
</feature>
<dbReference type="EMBL" id="LIAE01010087">
    <property type="protein sequence ID" value="PAV66571.1"/>
    <property type="molecule type" value="Genomic_DNA"/>
</dbReference>
<gene>
    <name evidence="6" type="ORF">WR25_01172</name>
</gene>
<reference evidence="6 7" key="1">
    <citation type="journal article" date="2017" name="Curr. Biol.">
        <title>Genome architecture and evolution of a unichromosomal asexual nematode.</title>
        <authorList>
            <person name="Fradin H."/>
            <person name="Zegar C."/>
            <person name="Gutwein M."/>
            <person name="Lucas J."/>
            <person name="Kovtun M."/>
            <person name="Corcoran D."/>
            <person name="Baugh L.R."/>
            <person name="Kiontke K."/>
            <person name="Gunsalus K."/>
            <person name="Fitch D.H."/>
            <person name="Piano F."/>
        </authorList>
    </citation>
    <scope>NUCLEOTIDE SEQUENCE [LARGE SCALE GENOMIC DNA]</scope>
    <source>
        <strain evidence="6">PF1309</strain>
    </source>
</reference>
<dbReference type="NCBIfam" id="TIGR03348">
    <property type="entry name" value="VI_IcmF"/>
    <property type="match status" value="1"/>
</dbReference>
<dbReference type="Proteomes" id="UP000218231">
    <property type="component" value="Unassembled WGS sequence"/>
</dbReference>
<evidence type="ECO:0000256" key="1">
    <source>
        <dbReference type="SAM" id="Phobius"/>
    </source>
</evidence>
<dbReference type="InterPro" id="IPR025743">
    <property type="entry name" value="TssM1_N"/>
</dbReference>
<dbReference type="PANTHER" id="PTHR36153:SF1">
    <property type="entry name" value="TYPE VI SECRETION SYSTEM COMPONENT TSSM1"/>
    <property type="match status" value="1"/>
</dbReference>
<feature type="domain" description="Type VI secretion system component TssM1 helical" evidence="5">
    <location>
        <begin position="856"/>
        <end position="954"/>
    </location>
</feature>
<dbReference type="InterPro" id="IPR009612">
    <property type="entry name" value="IcmF-rel"/>
</dbReference>
<dbReference type="STRING" id="2018661.A0A2A2JY01"/>
<name>A0A2A2JY01_9BILA</name>
<evidence type="ECO:0000313" key="7">
    <source>
        <dbReference type="Proteomes" id="UP000218231"/>
    </source>
</evidence>
<evidence type="ECO:0000259" key="3">
    <source>
        <dbReference type="Pfam" id="PF06761"/>
    </source>
</evidence>
<dbReference type="InterPro" id="IPR017731">
    <property type="entry name" value="TssM1-like"/>
</dbReference>
<feature type="transmembrane region" description="Helical" evidence="1">
    <location>
        <begin position="361"/>
        <end position="383"/>
    </location>
</feature>
<feature type="domain" description="Type VI secretion system component TssM1 N-terminal" evidence="4">
    <location>
        <begin position="127"/>
        <end position="369"/>
    </location>
</feature>
<dbReference type="Pfam" id="PF21070">
    <property type="entry name" value="IcmF_helical"/>
    <property type="match status" value="1"/>
</dbReference>
<dbReference type="InterPro" id="IPR048677">
    <property type="entry name" value="TssM1_hel"/>
</dbReference>
<sequence>MLVPAAPRLVLIGLLFAVWVAYRVWRIVQARRQAAKVMQSLAAETAADPASVATAEELATLRQRMDEALVLLKKARLGGDERRNLYELPWYVIIGPPGSGKTTALVNSGLHFPLAAQLGEGAIRGSQRSRRPIDGAFIAISLSDLLLGSDAERAAHAAAIRTRIQELYSQLGVRFPIYLMLTKLDLVPGFMEFFDTLSKEERAQVWGMTFPLDDGQQGDGPLAQFGNEFALLEQRLNQRLVERLQQERDPARRDLVYGFVQQFAALRGNLKTFLDGIFKPNAFEERALLRGVYFTSGTQEGSPIDRLIGSMAQSMGLDRAHLARQNGTGRSYFIEKLFSAVAFAERGLVGSNPKIEQRRKWIARGALALSVALVLVVGTLWTLSYRANQQYIAEVDSRLKPLGKSVQELSPAQRNVVEVLPLLNGVRRLAEDPPGWAEGLGLYQGDMLEGESDSVYRKLLIAIFAPRLVTRIEEQLYGGGPSDYLYEGLKAYLMLADGEHYDAEFIKAWVTLDWERSLPRDLAPDLRQALEQHLAALFDKRPPNARLDQRLIDDTRRQLQQLPVAQRVYDRVKRQKLPAGVSDFRVSDAAGRDAALVFRFKDGKPLSEPLPGIFTVEGYRKAFLAASLAHSETLAEERWVLGREASESADAKRLADDVLQLYYQDYIRHWDALLADLDFVPITSVGQAADVLRVLSGPTSPMKKLLQAVAKETNLEQPTTLDKVQAKAEQAGVDQLRQRLGGLLGDAPLPSDNPAAREVDPVTAHFAELAALVETGEGQPAAIDGLLTDLNALYVQVSAMVGASGDALLGEAKNQAQAAAQRVALGAARQPKVVQNLVSSVLGSTHNLVMGGVRNQLNAAWTSEVVNVYRQSLSGRYPLVAGSSRDATLEDFGLFFGVGGVMDNYFRKYLQPYVNTSSTPWSWQPGAAQKLGINSNVLYTFQRAASIRDAFFRNSNGVQPGVRFELKPVAMDATITQFLLDLDGQQVSYDHGPSRPVALQWPNPNSIGVVRLSISPPSASGRSGLTVEGPWAWFRLLDQSDLVAGGSPERFNLRLRVDGASVSYELRASSAFNPFRSRVLSGFSLPEHLRGLPHGFIQPWDQWLAAGLQASQQALGEHWLEAYLVSPLWRFALAPGLCGPEAVVGVLMPSIDRVGRYFPLTVAQVLEPGEPLAPVVAGAEEWFEAVEETLLATLEPGAAFEDFEAALQPFCRARPLVQEPRATLGGLQRLDAITPQGRALALAECACEGMSLWWGRGSERIAPGLMRCAGLPRSEDFAGFLLGSEARIG</sequence>
<protein>
    <recommendedName>
        <fullName evidence="8">IcmF-related N-terminal domain-containing protein</fullName>
    </recommendedName>
</protein>
<dbReference type="Pfam" id="PF06761">
    <property type="entry name" value="IcmF-related"/>
    <property type="match status" value="1"/>
</dbReference>
<dbReference type="Pfam" id="PF14331">
    <property type="entry name" value="IcmF-related_N"/>
    <property type="match status" value="1"/>
</dbReference>
<dbReference type="Gene3D" id="3.40.1730.10">
    <property type="entry name" value="pa0076 domain"/>
    <property type="match status" value="1"/>
</dbReference>
<feature type="transmembrane region" description="Helical" evidence="1">
    <location>
        <begin position="6"/>
        <end position="25"/>
    </location>
</feature>
<keyword evidence="7" id="KW-1185">Reference proteome</keyword>